<dbReference type="Proteomes" id="UP000241158">
    <property type="component" value="Unassembled WGS sequence"/>
</dbReference>
<dbReference type="AlphaFoldDB" id="A0A2P7AR08"/>
<keyword evidence="1" id="KW-0479">Metal-binding</keyword>
<name>A0A2P7AR08_9HYPH</name>
<dbReference type="PANTHER" id="PTHR30004">
    <property type="entry name" value="4-HYDROXYTHREONINE-4-PHOSPHATE DEHYDROGENASE"/>
    <property type="match status" value="1"/>
</dbReference>
<dbReference type="Gene3D" id="3.40.718.10">
    <property type="entry name" value="Isopropylmalate Dehydrogenase"/>
    <property type="match status" value="1"/>
</dbReference>
<dbReference type="PANTHER" id="PTHR30004:SF6">
    <property type="entry name" value="D-THREONATE 4-PHOSPHATE DEHYDROGENASE"/>
    <property type="match status" value="1"/>
</dbReference>
<comment type="caution">
    <text evidence="4">The sequence shown here is derived from an EMBL/GenBank/DDBJ whole genome shotgun (WGS) entry which is preliminary data.</text>
</comment>
<dbReference type="OrthoDB" id="9801783at2"/>
<gene>
    <name evidence="4" type="primary">pdxA</name>
    <name evidence="4" type="ORF">CU100_14970</name>
</gene>
<sequence length="346" mass="36711">MHIKTIAVTLGDPAGIGPEIALKAVQALEKRLSAREFRLLIVGDVATLQMTGERLGLRVPPITDLQTLQDAPSAAILPTSRPTESIKIGTVSAESGRQAFEAVEIAVRQAQAGTIAALVTAPLNKEALHLAGYDYAGHTEMLATLTGVSDSVMMLAHDSFRVSHVSTHCALEDVPRKATAQRIGRVVDLTYQTLLGLGIASPRIAIAALNPHAGEGGIFGRHDIDVTSVLVKDYQSRNMNIEGPIPGDTIFVKLRAGHYDAVVAMYHDQGHIPVKLLGFSIDKATGEWNALSGVNVTLGLPIIRTSVDHGTAFDIAGKGIAQASSLLEAIDYALKLADQSDRQTTL</sequence>
<proteinExistence type="predicted"/>
<evidence type="ECO:0000256" key="3">
    <source>
        <dbReference type="ARBA" id="ARBA00023027"/>
    </source>
</evidence>
<organism evidence="4 5">
    <name type="scientific">Phyllobacterium endophyticum</name>
    <dbReference type="NCBI Taxonomy" id="1149773"/>
    <lineage>
        <taxon>Bacteria</taxon>
        <taxon>Pseudomonadati</taxon>
        <taxon>Pseudomonadota</taxon>
        <taxon>Alphaproteobacteria</taxon>
        <taxon>Hyphomicrobiales</taxon>
        <taxon>Phyllobacteriaceae</taxon>
        <taxon>Phyllobacterium</taxon>
    </lineage>
</organism>
<dbReference type="InterPro" id="IPR005255">
    <property type="entry name" value="PdxA_fam"/>
</dbReference>
<evidence type="ECO:0000256" key="1">
    <source>
        <dbReference type="ARBA" id="ARBA00022723"/>
    </source>
</evidence>
<dbReference type="GO" id="GO:0046872">
    <property type="term" value="F:metal ion binding"/>
    <property type="evidence" value="ECO:0007669"/>
    <property type="project" value="UniProtKB-KW"/>
</dbReference>
<reference evidence="5" key="1">
    <citation type="submission" date="2017-11" db="EMBL/GenBank/DDBJ databases">
        <authorList>
            <person name="Kuznetsova I."/>
            <person name="Sazanova A."/>
            <person name="Chirak E."/>
            <person name="Safronova V."/>
            <person name="Willems A."/>
        </authorList>
    </citation>
    <scope>NUCLEOTIDE SEQUENCE [LARGE SCALE GENOMIC DNA]</scope>
    <source>
        <strain evidence="5">PEPV15</strain>
    </source>
</reference>
<protein>
    <submittedName>
        <fullName evidence="4">4-hydroxythreonine-4-phosphate dehydrogenase PdxA</fullName>
    </submittedName>
</protein>
<keyword evidence="5" id="KW-1185">Reference proteome</keyword>
<evidence type="ECO:0000313" key="4">
    <source>
        <dbReference type="EMBL" id="PSH56664.1"/>
    </source>
</evidence>
<keyword evidence="3" id="KW-0520">NAD</keyword>
<dbReference type="EMBL" id="PGGN01000003">
    <property type="protein sequence ID" value="PSH56664.1"/>
    <property type="molecule type" value="Genomic_DNA"/>
</dbReference>
<dbReference type="SUPFAM" id="SSF53659">
    <property type="entry name" value="Isocitrate/Isopropylmalate dehydrogenase-like"/>
    <property type="match status" value="1"/>
</dbReference>
<evidence type="ECO:0000256" key="2">
    <source>
        <dbReference type="ARBA" id="ARBA00023002"/>
    </source>
</evidence>
<dbReference type="GO" id="GO:0051287">
    <property type="term" value="F:NAD binding"/>
    <property type="evidence" value="ECO:0007669"/>
    <property type="project" value="InterPro"/>
</dbReference>
<accession>A0A2P7AR08</accession>
<keyword evidence="2" id="KW-0560">Oxidoreductase</keyword>
<evidence type="ECO:0000313" key="5">
    <source>
        <dbReference type="Proteomes" id="UP000241158"/>
    </source>
</evidence>
<dbReference type="GO" id="GO:0016491">
    <property type="term" value="F:oxidoreductase activity"/>
    <property type="evidence" value="ECO:0007669"/>
    <property type="project" value="UniProtKB-KW"/>
</dbReference>
<dbReference type="NCBIfam" id="TIGR00557">
    <property type="entry name" value="pdxA"/>
    <property type="match status" value="1"/>
</dbReference>
<dbReference type="RefSeq" id="WP_106717412.1">
    <property type="nucleotide sequence ID" value="NZ_JACHXT010000003.1"/>
</dbReference>
<dbReference type="Pfam" id="PF04166">
    <property type="entry name" value="PdxA"/>
    <property type="match status" value="1"/>
</dbReference>